<accession>A0A2N9F078</accession>
<evidence type="ECO:0000313" key="2">
    <source>
        <dbReference type="EMBL" id="SPC80505.1"/>
    </source>
</evidence>
<dbReference type="AlphaFoldDB" id="A0A2N9F078"/>
<sequence>MGNSESANLKRRERNWYLKRIERERGELERRRKWRARAAAQAVAMVEHRGKKRERDLVSPKFSAMPVDLEH</sequence>
<evidence type="ECO:0008006" key="3">
    <source>
        <dbReference type="Google" id="ProtNLM"/>
    </source>
</evidence>
<feature type="region of interest" description="Disordered" evidence="1">
    <location>
        <begin position="45"/>
        <end position="71"/>
    </location>
</feature>
<evidence type="ECO:0000256" key="1">
    <source>
        <dbReference type="SAM" id="MobiDB-lite"/>
    </source>
</evidence>
<organism evidence="2">
    <name type="scientific">Fagus sylvatica</name>
    <name type="common">Beechnut</name>
    <dbReference type="NCBI Taxonomy" id="28930"/>
    <lineage>
        <taxon>Eukaryota</taxon>
        <taxon>Viridiplantae</taxon>
        <taxon>Streptophyta</taxon>
        <taxon>Embryophyta</taxon>
        <taxon>Tracheophyta</taxon>
        <taxon>Spermatophyta</taxon>
        <taxon>Magnoliopsida</taxon>
        <taxon>eudicotyledons</taxon>
        <taxon>Gunneridae</taxon>
        <taxon>Pentapetalae</taxon>
        <taxon>rosids</taxon>
        <taxon>fabids</taxon>
        <taxon>Fagales</taxon>
        <taxon>Fagaceae</taxon>
        <taxon>Fagus</taxon>
    </lineage>
</organism>
<gene>
    <name evidence="2" type="ORF">FSB_LOCUS8387</name>
</gene>
<dbReference type="EMBL" id="OIVN01000452">
    <property type="protein sequence ID" value="SPC80505.1"/>
    <property type="molecule type" value="Genomic_DNA"/>
</dbReference>
<proteinExistence type="predicted"/>
<name>A0A2N9F078_FAGSY</name>
<protein>
    <recommendedName>
        <fullName evidence="3">IBB domain-containing protein</fullName>
    </recommendedName>
</protein>
<reference evidence="2" key="1">
    <citation type="submission" date="2018-02" db="EMBL/GenBank/DDBJ databases">
        <authorList>
            <person name="Cohen D.B."/>
            <person name="Kent A.D."/>
        </authorList>
    </citation>
    <scope>NUCLEOTIDE SEQUENCE</scope>
</reference>